<gene>
    <name evidence="12" type="ORF">HMPREF0063_10669</name>
</gene>
<dbReference type="Pfam" id="PF20463">
    <property type="entry name" value="PDH_C"/>
    <property type="match status" value="1"/>
</dbReference>
<dbReference type="Gene3D" id="3.30.70.260">
    <property type="match status" value="1"/>
</dbReference>
<dbReference type="SUPFAM" id="SSF51735">
    <property type="entry name" value="NAD(P)-binding Rossmann-fold domains"/>
    <property type="match status" value="1"/>
</dbReference>
<dbReference type="InterPro" id="IPR003099">
    <property type="entry name" value="Prephen_DH"/>
</dbReference>
<keyword evidence="13" id="KW-1185">Reference proteome</keyword>
<accession>E2S9M9</accession>
<dbReference type="GO" id="GO:0004665">
    <property type="term" value="F:prephenate dehydrogenase (NADP+) activity"/>
    <property type="evidence" value="ECO:0007669"/>
    <property type="project" value="InterPro"/>
</dbReference>
<dbReference type="Proteomes" id="UP000003111">
    <property type="component" value="Unassembled WGS sequence"/>
</dbReference>
<dbReference type="SUPFAM" id="SSF48179">
    <property type="entry name" value="6-phosphogluconate dehydrogenase C-terminal domain-like"/>
    <property type="match status" value="1"/>
</dbReference>
<dbReference type="PANTHER" id="PTHR21363">
    <property type="entry name" value="PREPHENATE DEHYDROGENASE"/>
    <property type="match status" value="1"/>
</dbReference>
<dbReference type="AlphaFoldDB" id="E2S9M9"/>
<protein>
    <recommendedName>
        <fullName evidence="4">Prephenate dehydrogenase</fullName>
        <ecNumber evidence="3">1.3.1.12</ecNumber>
    </recommendedName>
</protein>
<evidence type="ECO:0000259" key="10">
    <source>
        <dbReference type="PROSITE" id="PS51176"/>
    </source>
</evidence>
<evidence type="ECO:0000256" key="1">
    <source>
        <dbReference type="ARBA" id="ARBA00005067"/>
    </source>
</evidence>
<dbReference type="eggNOG" id="COG0287">
    <property type="taxonomic scope" value="Bacteria"/>
</dbReference>
<comment type="catalytic activity">
    <reaction evidence="9">
        <text>prephenate + NAD(+) = 3-(4-hydroxyphenyl)pyruvate + CO2 + NADH</text>
        <dbReference type="Rhea" id="RHEA:13869"/>
        <dbReference type="ChEBI" id="CHEBI:16526"/>
        <dbReference type="ChEBI" id="CHEBI:29934"/>
        <dbReference type="ChEBI" id="CHEBI:36242"/>
        <dbReference type="ChEBI" id="CHEBI:57540"/>
        <dbReference type="ChEBI" id="CHEBI:57945"/>
        <dbReference type="EC" id="1.3.1.12"/>
    </reaction>
</comment>
<comment type="pathway">
    <text evidence="1">Amino-acid biosynthesis; L-tyrosine biosynthesis; (4-hydroxyphenyl)pyruvate from prephenate (NAD(+) route): step 1/1.</text>
</comment>
<dbReference type="SUPFAM" id="SSF55021">
    <property type="entry name" value="ACT-like"/>
    <property type="match status" value="1"/>
</dbReference>
<proteinExistence type="inferred from homology"/>
<evidence type="ECO:0000256" key="3">
    <source>
        <dbReference type="ARBA" id="ARBA00012068"/>
    </source>
</evidence>
<keyword evidence="8" id="KW-0028">Amino-acid biosynthesis</keyword>
<dbReference type="Gene3D" id="1.10.3660.10">
    <property type="entry name" value="6-phosphogluconate dehydrogenase C-terminal like domain"/>
    <property type="match status" value="1"/>
</dbReference>
<name>E2S9M9_9ACTN</name>
<dbReference type="EC" id="1.3.1.12" evidence="3"/>
<sequence>MTAHRVDGPVLVVGCGLIGTSVALALSDLGTDVHLRDLTPATAEVAAQLGAGTVDPVDAPRIVVVAVPPASTAATVLALLEEFPTAVVTDVASVKSDIAAGVTGHPGAARYVGGHPMAGTERSGPMAAAPRLFEGRPWAVVPHADSTDDAVGRLTGLATAVGAVPMTMTPQAHDRAVALVSHVPHVVSVLTAGLLASAPRSHLDLAGPGLRDVTRVAGSETGLWLDILGSNAGEVREVLTMLRGDLDRVLDALDAGGPTLSGRLADVLDAGRAGTRRIPGKHGDRAREHAVVHVQIADRPGELSRLMTHAGESDVNIEDIRIDHEYGRPVGLVEVEVAEDRADHLVRSLTARGWSAYR</sequence>
<evidence type="ECO:0000256" key="2">
    <source>
        <dbReference type="ARBA" id="ARBA00007964"/>
    </source>
</evidence>
<dbReference type="UniPathway" id="UPA00122">
    <property type="reaction ID" value="UER00961"/>
</dbReference>
<dbReference type="EMBL" id="ACLF03000003">
    <property type="protein sequence ID" value="EFQ83953.1"/>
    <property type="molecule type" value="Genomic_DNA"/>
</dbReference>
<evidence type="ECO:0000256" key="7">
    <source>
        <dbReference type="ARBA" id="ARBA00023027"/>
    </source>
</evidence>
<dbReference type="PANTHER" id="PTHR21363:SF0">
    <property type="entry name" value="PREPHENATE DEHYDROGENASE [NADP(+)]"/>
    <property type="match status" value="1"/>
</dbReference>
<evidence type="ECO:0000256" key="4">
    <source>
        <dbReference type="ARBA" id="ARBA00016891"/>
    </source>
</evidence>
<dbReference type="InterPro" id="IPR008927">
    <property type="entry name" value="6-PGluconate_DH-like_C_sf"/>
</dbReference>
<reference evidence="12" key="1">
    <citation type="submission" date="2010-08" db="EMBL/GenBank/DDBJ databases">
        <authorList>
            <person name="Muzny D."/>
            <person name="Qin X."/>
            <person name="Buhay C."/>
            <person name="Dugan-Rocha S."/>
            <person name="Ding Y."/>
            <person name="Chen G."/>
            <person name="Hawes A."/>
            <person name="Holder M."/>
            <person name="Jhangiani S."/>
            <person name="Johnson A."/>
            <person name="Khan Z."/>
            <person name="Li Z."/>
            <person name="Liu W."/>
            <person name="Liu X."/>
            <person name="Perez L."/>
            <person name="Shen H."/>
            <person name="Wang Q."/>
            <person name="Watt J."/>
            <person name="Xi L."/>
            <person name="Xin Y."/>
            <person name="Zhou J."/>
            <person name="Deng J."/>
            <person name="Jiang H."/>
            <person name="Liu Y."/>
            <person name="Qu J."/>
            <person name="Song X.-Z."/>
            <person name="Zhang L."/>
            <person name="Villasana D."/>
            <person name="Johnson A."/>
            <person name="Liu J."/>
            <person name="Liyanage D."/>
            <person name="Lorensuhewa L."/>
            <person name="Robinson T."/>
            <person name="Song A."/>
            <person name="Song B.-B."/>
            <person name="Dinh H."/>
            <person name="Thornton R."/>
            <person name="Coyle M."/>
            <person name="Francisco L."/>
            <person name="Jackson L."/>
            <person name="Javaid M."/>
            <person name="Korchina V."/>
            <person name="Kovar C."/>
            <person name="Mata R."/>
            <person name="Mathew T."/>
            <person name="Ngo R."/>
            <person name="Nguyen L."/>
            <person name="Nguyen N."/>
            <person name="Okwuonu G."/>
            <person name="Ongeri F."/>
            <person name="Pham C."/>
            <person name="Simmons D."/>
            <person name="Wilczek-Boney K."/>
            <person name="Hale W."/>
            <person name="Jakkamsetti A."/>
            <person name="Pham P."/>
            <person name="Ruth R."/>
            <person name="San Lucas F."/>
            <person name="Warren J."/>
            <person name="Zhang J."/>
            <person name="Zhao Z."/>
            <person name="Zhou C."/>
            <person name="Zhu D."/>
            <person name="Lee S."/>
            <person name="Bess C."/>
            <person name="Blankenburg K."/>
            <person name="Forbes L."/>
            <person name="Fu Q."/>
            <person name="Gubbala S."/>
            <person name="Hirani K."/>
            <person name="Jayaseelan J.C."/>
            <person name="Lara F."/>
            <person name="Munidasa M."/>
            <person name="Palculict T."/>
            <person name="Patil S."/>
            <person name="Pu L.-L."/>
            <person name="Saada N."/>
            <person name="Tang L."/>
            <person name="Weissenberger G."/>
            <person name="Zhu Y."/>
            <person name="Hemphill L."/>
            <person name="Shang Y."/>
            <person name="Youmans B."/>
            <person name="Ayvaz T."/>
            <person name="Ross M."/>
            <person name="Santibanez J."/>
            <person name="Aqrawi P."/>
            <person name="Gross S."/>
            <person name="Joshi V."/>
            <person name="Fowler G."/>
            <person name="Nazareth L."/>
            <person name="Reid J."/>
            <person name="Worley K."/>
            <person name="Petrosino J."/>
            <person name="Highlander S."/>
            <person name="Gibbs R."/>
        </authorList>
    </citation>
    <scope>NUCLEOTIDE SEQUENCE [LARGE SCALE GENOMIC DNA]</scope>
    <source>
        <strain evidence="12">DSM 15272</strain>
    </source>
</reference>
<dbReference type="STRING" id="585531.HMPREF0063_10669"/>
<dbReference type="RefSeq" id="WP_007077691.1">
    <property type="nucleotide sequence ID" value="NZ_CM001024.1"/>
</dbReference>
<dbReference type="NCBIfam" id="NF005111">
    <property type="entry name" value="PRK06545.2-3"/>
    <property type="match status" value="1"/>
</dbReference>
<evidence type="ECO:0000256" key="8">
    <source>
        <dbReference type="ARBA" id="ARBA00023141"/>
    </source>
</evidence>
<keyword evidence="8" id="KW-0057">Aromatic amino acid biosynthesis</keyword>
<dbReference type="InterPro" id="IPR002912">
    <property type="entry name" value="ACT_dom"/>
</dbReference>
<comment type="similarity">
    <text evidence="2">Belongs to the prephenate/arogenate dehydrogenase family.</text>
</comment>
<dbReference type="InterPro" id="IPR050812">
    <property type="entry name" value="Preph/Arog_dehydrog"/>
</dbReference>
<feature type="domain" description="ACT" evidence="11">
    <location>
        <begin position="291"/>
        <end position="358"/>
    </location>
</feature>
<dbReference type="Pfam" id="PF02153">
    <property type="entry name" value="PDH_N"/>
    <property type="match status" value="1"/>
</dbReference>
<dbReference type="InterPro" id="IPR046826">
    <property type="entry name" value="PDH_N"/>
</dbReference>
<dbReference type="InterPro" id="IPR036291">
    <property type="entry name" value="NAD(P)-bd_dom_sf"/>
</dbReference>
<keyword evidence="7" id="KW-0520">NAD</keyword>
<dbReference type="PROSITE" id="PS51176">
    <property type="entry name" value="PDH_ADH"/>
    <property type="match status" value="1"/>
</dbReference>
<dbReference type="InterPro" id="IPR046825">
    <property type="entry name" value="PDH_C"/>
</dbReference>
<dbReference type="PROSITE" id="PS51671">
    <property type="entry name" value="ACT"/>
    <property type="match status" value="1"/>
</dbReference>
<dbReference type="NCBIfam" id="NF005112">
    <property type="entry name" value="PRK06545.2-4"/>
    <property type="match status" value="1"/>
</dbReference>
<dbReference type="InterPro" id="IPR045865">
    <property type="entry name" value="ACT-like_dom_sf"/>
</dbReference>
<evidence type="ECO:0000256" key="9">
    <source>
        <dbReference type="ARBA" id="ARBA00049260"/>
    </source>
</evidence>
<evidence type="ECO:0000313" key="12">
    <source>
        <dbReference type="EMBL" id="EFQ83953.1"/>
    </source>
</evidence>
<dbReference type="OrthoDB" id="9802008at2"/>
<organism evidence="12 13">
    <name type="scientific">Aeromicrobium marinum DSM 15272</name>
    <dbReference type="NCBI Taxonomy" id="585531"/>
    <lineage>
        <taxon>Bacteria</taxon>
        <taxon>Bacillati</taxon>
        <taxon>Actinomycetota</taxon>
        <taxon>Actinomycetes</taxon>
        <taxon>Propionibacteriales</taxon>
        <taxon>Nocardioidaceae</taxon>
        <taxon>Aeromicrobium</taxon>
    </lineage>
</organism>
<evidence type="ECO:0000256" key="6">
    <source>
        <dbReference type="ARBA" id="ARBA00023002"/>
    </source>
</evidence>
<evidence type="ECO:0000256" key="5">
    <source>
        <dbReference type="ARBA" id="ARBA00022498"/>
    </source>
</evidence>
<keyword evidence="5" id="KW-0827">Tyrosine biosynthesis</keyword>
<evidence type="ECO:0000313" key="13">
    <source>
        <dbReference type="Proteomes" id="UP000003111"/>
    </source>
</evidence>
<evidence type="ECO:0000259" key="11">
    <source>
        <dbReference type="PROSITE" id="PS51671"/>
    </source>
</evidence>
<dbReference type="HOGENOM" id="CLU_055968_1_1_11"/>
<dbReference type="GO" id="GO:0008977">
    <property type="term" value="F:prephenate dehydrogenase (NAD+) activity"/>
    <property type="evidence" value="ECO:0007669"/>
    <property type="project" value="UniProtKB-EC"/>
</dbReference>
<keyword evidence="6 12" id="KW-0560">Oxidoreductase</keyword>
<dbReference type="GO" id="GO:0070403">
    <property type="term" value="F:NAD+ binding"/>
    <property type="evidence" value="ECO:0007669"/>
    <property type="project" value="InterPro"/>
</dbReference>
<dbReference type="GO" id="GO:0006571">
    <property type="term" value="P:tyrosine biosynthetic process"/>
    <property type="evidence" value="ECO:0007669"/>
    <property type="project" value="UniProtKB-UniPathway"/>
</dbReference>
<dbReference type="Gene3D" id="3.40.50.720">
    <property type="entry name" value="NAD(P)-binding Rossmann-like Domain"/>
    <property type="match status" value="1"/>
</dbReference>
<comment type="caution">
    <text evidence="12">The sequence shown here is derived from an EMBL/GenBank/DDBJ whole genome shotgun (WGS) entry which is preliminary data.</text>
</comment>
<feature type="domain" description="Prephenate/arogenate dehydrogenase" evidence="10">
    <location>
        <begin position="8"/>
        <end position="286"/>
    </location>
</feature>